<evidence type="ECO:0000313" key="2">
    <source>
        <dbReference type="EMBL" id="KDQ64149.1"/>
    </source>
</evidence>
<dbReference type="Proteomes" id="UP000027265">
    <property type="component" value="Unassembled WGS sequence"/>
</dbReference>
<protein>
    <submittedName>
        <fullName evidence="2">Uncharacterized protein</fullName>
    </submittedName>
</protein>
<dbReference type="InParanoid" id="A0A067QB08"/>
<keyword evidence="3" id="KW-1185">Reference proteome</keyword>
<gene>
    <name evidence="2" type="ORF">JAAARDRAFT_27769</name>
</gene>
<proteinExistence type="predicted"/>
<dbReference type="EMBL" id="KL197709">
    <property type="protein sequence ID" value="KDQ64149.1"/>
    <property type="molecule type" value="Genomic_DNA"/>
</dbReference>
<feature type="compositionally biased region" description="Basic and acidic residues" evidence="1">
    <location>
        <begin position="1"/>
        <end position="12"/>
    </location>
</feature>
<dbReference type="AlphaFoldDB" id="A0A067QB08"/>
<accession>A0A067QB08</accession>
<organism evidence="2 3">
    <name type="scientific">Jaapia argillacea MUCL 33604</name>
    <dbReference type="NCBI Taxonomy" id="933084"/>
    <lineage>
        <taxon>Eukaryota</taxon>
        <taxon>Fungi</taxon>
        <taxon>Dikarya</taxon>
        <taxon>Basidiomycota</taxon>
        <taxon>Agaricomycotina</taxon>
        <taxon>Agaricomycetes</taxon>
        <taxon>Agaricomycetidae</taxon>
        <taxon>Jaapiales</taxon>
        <taxon>Jaapiaceae</taxon>
        <taxon>Jaapia</taxon>
    </lineage>
</organism>
<feature type="region of interest" description="Disordered" evidence="1">
    <location>
        <begin position="63"/>
        <end position="87"/>
    </location>
</feature>
<name>A0A067QB08_9AGAM</name>
<reference evidence="3" key="1">
    <citation type="journal article" date="2014" name="Proc. Natl. Acad. Sci. U.S.A.">
        <title>Extensive sampling of basidiomycete genomes demonstrates inadequacy of the white-rot/brown-rot paradigm for wood decay fungi.</title>
        <authorList>
            <person name="Riley R."/>
            <person name="Salamov A.A."/>
            <person name="Brown D.W."/>
            <person name="Nagy L.G."/>
            <person name="Floudas D."/>
            <person name="Held B.W."/>
            <person name="Levasseur A."/>
            <person name="Lombard V."/>
            <person name="Morin E."/>
            <person name="Otillar R."/>
            <person name="Lindquist E.A."/>
            <person name="Sun H."/>
            <person name="LaButti K.M."/>
            <person name="Schmutz J."/>
            <person name="Jabbour D."/>
            <person name="Luo H."/>
            <person name="Baker S.E."/>
            <person name="Pisabarro A.G."/>
            <person name="Walton J.D."/>
            <person name="Blanchette R.A."/>
            <person name="Henrissat B."/>
            <person name="Martin F."/>
            <person name="Cullen D."/>
            <person name="Hibbett D.S."/>
            <person name="Grigoriev I.V."/>
        </authorList>
    </citation>
    <scope>NUCLEOTIDE SEQUENCE [LARGE SCALE GENOMIC DNA]</scope>
    <source>
        <strain evidence="3">MUCL 33604</strain>
    </source>
</reference>
<evidence type="ECO:0000313" key="3">
    <source>
        <dbReference type="Proteomes" id="UP000027265"/>
    </source>
</evidence>
<evidence type="ECO:0000256" key="1">
    <source>
        <dbReference type="SAM" id="MobiDB-lite"/>
    </source>
</evidence>
<feature type="region of interest" description="Disordered" evidence="1">
    <location>
        <begin position="1"/>
        <end position="34"/>
    </location>
</feature>
<dbReference type="HOGENOM" id="CLU_1713533_0_0_1"/>
<sequence length="153" mass="16745">MVHERAPKHHESSFSPNPSASSIQSPKNQSGRMGVRVVGGLSEFSVEEDSVFECREEREVRRVRGIGGSPPMPKPRGVAIRAEEDGRVEPAESRRLELLRGNDGLSEMSSGLLTALVGDVIVAVDVFVRDVGLRAPVMCCRPRKSCSYRVCAR</sequence>
<feature type="compositionally biased region" description="Low complexity" evidence="1">
    <location>
        <begin position="13"/>
        <end position="26"/>
    </location>
</feature>